<feature type="compositionally biased region" description="Low complexity" evidence="1">
    <location>
        <begin position="125"/>
        <end position="142"/>
    </location>
</feature>
<dbReference type="Proteomes" id="UP001189429">
    <property type="component" value="Unassembled WGS sequence"/>
</dbReference>
<gene>
    <name evidence="2" type="ORF">PCOR1329_LOCUS56678</name>
</gene>
<proteinExistence type="predicted"/>
<accession>A0ABN9VC39</accession>
<keyword evidence="3" id="KW-1185">Reference proteome</keyword>
<evidence type="ECO:0000256" key="1">
    <source>
        <dbReference type="SAM" id="MobiDB-lite"/>
    </source>
</evidence>
<sequence length="191" mass="20865">MERMNETLSELHGQKEMVVHSIARPDYKKCNALEDEHESTLAVHMLSSHICKMNPAIDYTTNPRGARMDKSILQQAPFAGELDLHKPRRDQIDQCAKLQQDHDEWFCMPDATVDSCKNWAEAEMPAQAPPTTARTPTIPTAARGGPHLRSPPGASASSGSGDLWAVSVAPGPGHLNAIPGDQVQMRAEHGD</sequence>
<comment type="caution">
    <text evidence="2">The sequence shown here is derived from an EMBL/GenBank/DDBJ whole genome shotgun (WGS) entry which is preliminary data.</text>
</comment>
<protein>
    <submittedName>
        <fullName evidence="2">Uncharacterized protein</fullName>
    </submittedName>
</protein>
<evidence type="ECO:0000313" key="2">
    <source>
        <dbReference type="EMBL" id="CAK0870623.1"/>
    </source>
</evidence>
<reference evidence="2" key="1">
    <citation type="submission" date="2023-10" db="EMBL/GenBank/DDBJ databases">
        <authorList>
            <person name="Chen Y."/>
            <person name="Shah S."/>
            <person name="Dougan E. K."/>
            <person name="Thang M."/>
            <person name="Chan C."/>
        </authorList>
    </citation>
    <scope>NUCLEOTIDE SEQUENCE [LARGE SCALE GENOMIC DNA]</scope>
</reference>
<dbReference type="EMBL" id="CAUYUJ010016981">
    <property type="protein sequence ID" value="CAK0870623.1"/>
    <property type="molecule type" value="Genomic_DNA"/>
</dbReference>
<organism evidence="2 3">
    <name type="scientific">Prorocentrum cordatum</name>
    <dbReference type="NCBI Taxonomy" id="2364126"/>
    <lineage>
        <taxon>Eukaryota</taxon>
        <taxon>Sar</taxon>
        <taxon>Alveolata</taxon>
        <taxon>Dinophyceae</taxon>
        <taxon>Prorocentrales</taxon>
        <taxon>Prorocentraceae</taxon>
        <taxon>Prorocentrum</taxon>
    </lineage>
</organism>
<evidence type="ECO:0000313" key="3">
    <source>
        <dbReference type="Proteomes" id="UP001189429"/>
    </source>
</evidence>
<feature type="compositionally biased region" description="Low complexity" evidence="1">
    <location>
        <begin position="150"/>
        <end position="161"/>
    </location>
</feature>
<feature type="region of interest" description="Disordered" evidence="1">
    <location>
        <begin position="125"/>
        <end position="168"/>
    </location>
</feature>
<name>A0ABN9VC39_9DINO</name>